<evidence type="ECO:0000313" key="3">
    <source>
        <dbReference type="Proteomes" id="UP000037035"/>
    </source>
</evidence>
<comment type="caution">
    <text evidence="2">The sequence shown here is derived from an EMBL/GenBank/DDBJ whole genome shotgun (WGS) entry which is preliminary data.</text>
</comment>
<organism evidence="2 3">
    <name type="scientific">Puccinia sorghi</name>
    <dbReference type="NCBI Taxonomy" id="27349"/>
    <lineage>
        <taxon>Eukaryota</taxon>
        <taxon>Fungi</taxon>
        <taxon>Dikarya</taxon>
        <taxon>Basidiomycota</taxon>
        <taxon>Pucciniomycotina</taxon>
        <taxon>Pucciniomycetes</taxon>
        <taxon>Pucciniales</taxon>
        <taxon>Pucciniaceae</taxon>
        <taxon>Puccinia</taxon>
    </lineage>
</organism>
<feature type="compositionally biased region" description="Basic and acidic residues" evidence="1">
    <location>
        <begin position="736"/>
        <end position="748"/>
    </location>
</feature>
<dbReference type="VEuPathDB" id="FungiDB:VP01_431g4"/>
<name>A0A0L6US11_9BASI</name>
<feature type="region of interest" description="Disordered" evidence="1">
    <location>
        <begin position="731"/>
        <end position="757"/>
    </location>
</feature>
<dbReference type="Proteomes" id="UP000037035">
    <property type="component" value="Unassembled WGS sequence"/>
</dbReference>
<sequence length="1131" mass="129411">MQMVHVHVFEGNFPLFLELWYTYLAIYYLNHKNTTFENEYHKGPFFIKPVRHLYFIPHDFWPQNMYSSWTCTYNALLFSKLWVALKSLYFYFVNITFLSDTFRSFPTESNSSLSCVQSAFTRLTPVTFSSLIRVHLNNMSLCLHSPGQEQRKNIQISLLGTKQLLFTRQGNIKIKLSRTQKRDRTEERIKNYKIRLVQQREGSGPGQVSRWEEAIWGMCVAEQEFDGLKCMIQKPFLVGLISAGTPPPLHPQTTSNGVCHGASEEEVTNVYTCEGVFFDAAVELLFCYRLFHKNNPKWYSLTSVALSRRHLNLCHTLTVVQICEPHWLNQNYISNLVSRKLGTITLFILQCFESICLLFPAQSILIESSARFIPENIRSIFSFIISIMKYLSNFEIIPCDLSTLGCENLLRHSNLAKMESQRFLWYDGFTGVAKLNKQNLFYADTRLFQDQENIKDLGKIVATSSPVIYSYGHIIFYFHYHSKFAWVMETPLLILDDWNESSAFSSVYPVISNHHHHAKFCEIIIKPTWPYLNLGLEILNVKSQPMGRTPTLLIYLSFQILHLYCFEFLPSTAASIELALKMNPLKPSRKNFIFRIPSRATCGGSNPPLSNSFCSRGRCEKLAQTSVESLQAACDRFALYPPPFVYSLKRSRAFSNPYGGRIIGSVKIFHSVRSRLPLRLKCDTQKARHRGLHYRRTKKLRPINTSNTITAALPSPISLLSVARACTIHRGGLSSGERDKSSQKERTTKPVGTAPEKSQFDVLPGLAIANEMLQRTRGNKKTREVKFPHHDISGERLFDTLGLPKFTQMVRSDWDDMTCMNFRSTSHMHSTLVLVILKVKLVVNLVKLNILMTDHIFGLNYRENLCHPPRFCFEKFNQLRVVLQSRNVIFTPPYGIDLELSHMNVVEEEATPEEIVLSVFCSQINQESDRINSSILLGSFYSCVMMCLGTCMVTKPLYNSLPNGFLIIIGFEFELTEQCIFTNFSQDPGIPCADSTGNGAISKASKTSFKLNLIQKAAIFPPSLHREKFNNDIPNCSIKSSSCYEHSRGYQQDLVYCGKLCRVFKTEEDVATSAALILISLKVSTGRSSFSYCFPIKNHQSLDSQDFKNHQFNQLIWATSLKLNQSISHFD</sequence>
<proteinExistence type="predicted"/>
<dbReference type="EMBL" id="LAVV01009413">
    <property type="protein sequence ID" value="KNZ50630.1"/>
    <property type="molecule type" value="Genomic_DNA"/>
</dbReference>
<reference evidence="2 3" key="1">
    <citation type="submission" date="2015-08" db="EMBL/GenBank/DDBJ databases">
        <title>Next Generation Sequencing and Analysis of the Genome of Puccinia sorghi L Schw, the Causal Agent of Maize Common Rust.</title>
        <authorList>
            <person name="Rochi L."/>
            <person name="Burguener G."/>
            <person name="Darino M."/>
            <person name="Turjanski A."/>
            <person name="Kreff E."/>
            <person name="Dieguez M.J."/>
            <person name="Sacco F."/>
        </authorList>
    </citation>
    <scope>NUCLEOTIDE SEQUENCE [LARGE SCALE GENOMIC DNA]</scope>
    <source>
        <strain evidence="2 3">RO10H11247</strain>
    </source>
</reference>
<keyword evidence="3" id="KW-1185">Reference proteome</keyword>
<evidence type="ECO:0000313" key="2">
    <source>
        <dbReference type="EMBL" id="KNZ50630.1"/>
    </source>
</evidence>
<dbReference type="AlphaFoldDB" id="A0A0L6US11"/>
<accession>A0A0L6US11</accession>
<protein>
    <submittedName>
        <fullName evidence="2">Uncharacterized protein</fullName>
    </submittedName>
</protein>
<evidence type="ECO:0000256" key="1">
    <source>
        <dbReference type="SAM" id="MobiDB-lite"/>
    </source>
</evidence>
<gene>
    <name evidence="2" type="ORF">VP01_431g4</name>
</gene>